<comment type="caution">
    <text evidence="1">The sequence shown here is derived from an EMBL/GenBank/DDBJ whole genome shotgun (WGS) entry which is preliminary data.</text>
</comment>
<name>A0A103YD20_CYNCS</name>
<sequence length="31" mass="3689">MLKQPWILWNAKGICRLLGYICWYGCFHDGC</sequence>
<proteinExistence type="predicted"/>
<dbReference type="Gramene" id="KVI06846">
    <property type="protein sequence ID" value="KVI06846"/>
    <property type="gene ID" value="Ccrd_014800"/>
</dbReference>
<dbReference type="EMBL" id="LEKV01001568">
    <property type="protein sequence ID" value="KVI06846.1"/>
    <property type="molecule type" value="Genomic_DNA"/>
</dbReference>
<accession>A0A103YD20</accession>
<protein>
    <submittedName>
        <fullName evidence="1">Uncharacterized protein</fullName>
    </submittedName>
</protein>
<keyword evidence="2" id="KW-1185">Reference proteome</keyword>
<dbReference type="Proteomes" id="UP000243975">
    <property type="component" value="Unassembled WGS sequence"/>
</dbReference>
<evidence type="ECO:0000313" key="1">
    <source>
        <dbReference type="EMBL" id="KVI06846.1"/>
    </source>
</evidence>
<organism evidence="1 2">
    <name type="scientific">Cynara cardunculus var. scolymus</name>
    <name type="common">Globe artichoke</name>
    <name type="synonym">Cynara scolymus</name>
    <dbReference type="NCBI Taxonomy" id="59895"/>
    <lineage>
        <taxon>Eukaryota</taxon>
        <taxon>Viridiplantae</taxon>
        <taxon>Streptophyta</taxon>
        <taxon>Embryophyta</taxon>
        <taxon>Tracheophyta</taxon>
        <taxon>Spermatophyta</taxon>
        <taxon>Magnoliopsida</taxon>
        <taxon>eudicotyledons</taxon>
        <taxon>Gunneridae</taxon>
        <taxon>Pentapetalae</taxon>
        <taxon>asterids</taxon>
        <taxon>campanulids</taxon>
        <taxon>Asterales</taxon>
        <taxon>Asteraceae</taxon>
        <taxon>Carduoideae</taxon>
        <taxon>Cardueae</taxon>
        <taxon>Carduinae</taxon>
        <taxon>Cynara</taxon>
    </lineage>
</organism>
<dbReference type="AlphaFoldDB" id="A0A103YD20"/>
<evidence type="ECO:0000313" key="2">
    <source>
        <dbReference type="Proteomes" id="UP000243975"/>
    </source>
</evidence>
<reference evidence="1 2" key="1">
    <citation type="journal article" date="2016" name="Sci. Rep.">
        <title>The genome sequence of the outbreeding globe artichoke constructed de novo incorporating a phase-aware low-pass sequencing strategy of F1 progeny.</title>
        <authorList>
            <person name="Scaglione D."/>
            <person name="Reyes-Chin-Wo S."/>
            <person name="Acquadro A."/>
            <person name="Froenicke L."/>
            <person name="Portis E."/>
            <person name="Beitel C."/>
            <person name="Tirone M."/>
            <person name="Mauro R."/>
            <person name="Lo Monaco A."/>
            <person name="Mauromicale G."/>
            <person name="Faccioli P."/>
            <person name="Cattivelli L."/>
            <person name="Rieseberg L."/>
            <person name="Michelmore R."/>
            <person name="Lanteri S."/>
        </authorList>
    </citation>
    <scope>NUCLEOTIDE SEQUENCE [LARGE SCALE GENOMIC DNA]</scope>
    <source>
        <strain evidence="1">2C</strain>
    </source>
</reference>
<gene>
    <name evidence="1" type="ORF">Ccrd_014800</name>
</gene>